<feature type="region of interest" description="Disordered" evidence="1">
    <location>
        <begin position="21"/>
        <end position="161"/>
    </location>
</feature>
<feature type="compositionally biased region" description="Polar residues" evidence="1">
    <location>
        <begin position="71"/>
        <end position="100"/>
    </location>
</feature>
<keyword evidence="3" id="KW-1185">Reference proteome</keyword>
<reference evidence="2" key="1">
    <citation type="journal article" date="2023" name="G3 (Bethesda)">
        <title>A reference genome for the long-term kleptoplast-retaining sea slug Elysia crispata morphotype clarki.</title>
        <authorList>
            <person name="Eastman K.E."/>
            <person name="Pendleton A.L."/>
            <person name="Shaikh M.A."/>
            <person name="Suttiyut T."/>
            <person name="Ogas R."/>
            <person name="Tomko P."/>
            <person name="Gavelis G."/>
            <person name="Widhalm J.R."/>
            <person name="Wisecaver J.H."/>
        </authorList>
    </citation>
    <scope>NUCLEOTIDE SEQUENCE</scope>
    <source>
        <strain evidence="2">ECLA1</strain>
    </source>
</reference>
<dbReference type="Proteomes" id="UP001283361">
    <property type="component" value="Unassembled WGS sequence"/>
</dbReference>
<evidence type="ECO:0000313" key="2">
    <source>
        <dbReference type="EMBL" id="KAK3785909.1"/>
    </source>
</evidence>
<protein>
    <submittedName>
        <fullName evidence="2">Uncharacterized protein</fullName>
    </submittedName>
</protein>
<sequence length="488" mass="55644">MAAPKRKLFSSVVASAMLELMGENGSDSEESNFSDADADPDYIPQEPINDGSDEEAMLTTLEVKRGLDASDNPSTSNETQQGHKNKHSLNISEQQSGKENSNGSPSAPPSSSYQSDQANDQENSRKLTRKRKRDPSHWKRNVAKIKRQAGENYTSTRTGKSVPGRVIKDLKDCNKCKFKCCKKISAEERLNLHKMFWSLDDENKAHFYSEYTEREEKKRCRGTTNAKPKTFSFKYFLRSGNSAVKERVCKTFFLSTLDISKTRVSYFYTNMRCVETGVALPPRSGKYAKNCTSHDQLDQVRSHINSFPRIPSHYCRQSTNKEFLEKALNITKMYGLYKDWCSESEFTAVKQHKYSEIFNSEFNIGFLAPKKDRCDKCELGRINDTLPPPQATALQAKAKKDFMFSRVPFSQVRQLRITKVTGMVGYKLIHSSEDWTLNDFCFYILLYLDMYGDGTIARLRGWVVEMAQCTTAVVAAQCFFVPSPKRKL</sequence>
<name>A0AAE1DWU3_9GAST</name>
<dbReference type="EMBL" id="JAWDGP010002047">
    <property type="protein sequence ID" value="KAK3785909.1"/>
    <property type="molecule type" value="Genomic_DNA"/>
</dbReference>
<gene>
    <name evidence="2" type="ORF">RRG08_033017</name>
</gene>
<evidence type="ECO:0000313" key="3">
    <source>
        <dbReference type="Proteomes" id="UP001283361"/>
    </source>
</evidence>
<feature type="compositionally biased region" description="Acidic residues" evidence="1">
    <location>
        <begin position="26"/>
        <end position="40"/>
    </location>
</feature>
<feature type="compositionally biased region" description="Low complexity" evidence="1">
    <location>
        <begin position="101"/>
        <end position="115"/>
    </location>
</feature>
<proteinExistence type="predicted"/>
<dbReference type="PANTHER" id="PTHR10773">
    <property type="entry name" value="DNA-DIRECTED RNA POLYMERASES I, II, AND III SUBUNIT RPABC2"/>
    <property type="match status" value="1"/>
</dbReference>
<feature type="compositionally biased region" description="Basic residues" evidence="1">
    <location>
        <begin position="126"/>
        <end position="147"/>
    </location>
</feature>
<dbReference type="PANTHER" id="PTHR10773:SF19">
    <property type="match status" value="1"/>
</dbReference>
<accession>A0AAE1DWU3</accession>
<dbReference type="AlphaFoldDB" id="A0AAE1DWU3"/>
<evidence type="ECO:0000256" key="1">
    <source>
        <dbReference type="SAM" id="MobiDB-lite"/>
    </source>
</evidence>
<organism evidence="2 3">
    <name type="scientific">Elysia crispata</name>
    <name type="common">lettuce slug</name>
    <dbReference type="NCBI Taxonomy" id="231223"/>
    <lineage>
        <taxon>Eukaryota</taxon>
        <taxon>Metazoa</taxon>
        <taxon>Spiralia</taxon>
        <taxon>Lophotrochozoa</taxon>
        <taxon>Mollusca</taxon>
        <taxon>Gastropoda</taxon>
        <taxon>Heterobranchia</taxon>
        <taxon>Euthyneura</taxon>
        <taxon>Panpulmonata</taxon>
        <taxon>Sacoglossa</taxon>
        <taxon>Placobranchoidea</taxon>
        <taxon>Plakobranchidae</taxon>
        <taxon>Elysia</taxon>
    </lineage>
</organism>
<comment type="caution">
    <text evidence="2">The sequence shown here is derived from an EMBL/GenBank/DDBJ whole genome shotgun (WGS) entry which is preliminary data.</text>
</comment>